<accession>A0A1W0E931</accession>
<protein>
    <submittedName>
        <fullName evidence="2">Uncharacterized protein</fullName>
    </submittedName>
</protein>
<reference evidence="2 3" key="1">
    <citation type="journal article" date="2017" name="Environ. Microbiol.">
        <title>Decay of the glycolytic pathway and adaptation to intranuclear parasitism within Enterocytozoonidae microsporidia.</title>
        <authorList>
            <person name="Wiredu Boakye D."/>
            <person name="Jaroenlak P."/>
            <person name="Prachumwat A."/>
            <person name="Williams T.A."/>
            <person name="Bateman K.S."/>
            <person name="Itsathitphaisarn O."/>
            <person name="Sritunyalucksana K."/>
            <person name="Paszkiewicz K.H."/>
            <person name="Moore K.A."/>
            <person name="Stentiford G.D."/>
            <person name="Williams B.A."/>
        </authorList>
    </citation>
    <scope>NUCLEOTIDE SEQUENCE [LARGE SCALE GENOMIC DNA]</scope>
    <source>
        <strain evidence="2 3">TH1</strain>
    </source>
</reference>
<organism evidence="2 3">
    <name type="scientific">Ecytonucleospora hepatopenaei</name>
    <dbReference type="NCBI Taxonomy" id="646526"/>
    <lineage>
        <taxon>Eukaryota</taxon>
        <taxon>Fungi</taxon>
        <taxon>Fungi incertae sedis</taxon>
        <taxon>Microsporidia</taxon>
        <taxon>Enterocytozoonidae</taxon>
        <taxon>Ecytonucleospora</taxon>
    </lineage>
</organism>
<evidence type="ECO:0000256" key="1">
    <source>
        <dbReference type="SAM" id="Phobius"/>
    </source>
</evidence>
<feature type="transmembrane region" description="Helical" evidence="1">
    <location>
        <begin position="240"/>
        <end position="258"/>
    </location>
</feature>
<evidence type="ECO:0000313" key="2">
    <source>
        <dbReference type="EMBL" id="OQS55765.1"/>
    </source>
</evidence>
<dbReference type="EMBL" id="MNPJ01000002">
    <property type="protein sequence ID" value="OQS55765.1"/>
    <property type="molecule type" value="Genomic_DNA"/>
</dbReference>
<comment type="caution">
    <text evidence="2">The sequence shown here is derived from an EMBL/GenBank/DDBJ whole genome shotgun (WGS) entry which is preliminary data.</text>
</comment>
<feature type="transmembrane region" description="Helical" evidence="1">
    <location>
        <begin position="384"/>
        <end position="403"/>
    </location>
</feature>
<gene>
    <name evidence="2" type="ORF">EHP00_482</name>
</gene>
<evidence type="ECO:0000313" key="3">
    <source>
        <dbReference type="Proteomes" id="UP000192758"/>
    </source>
</evidence>
<feature type="transmembrane region" description="Helical" evidence="1">
    <location>
        <begin position="209"/>
        <end position="228"/>
    </location>
</feature>
<name>A0A1W0E931_9MICR</name>
<feature type="transmembrane region" description="Helical" evidence="1">
    <location>
        <begin position="150"/>
        <end position="171"/>
    </location>
</feature>
<feature type="transmembrane region" description="Helical" evidence="1">
    <location>
        <begin position="307"/>
        <end position="328"/>
    </location>
</feature>
<feature type="transmembrane region" description="Helical" evidence="1">
    <location>
        <begin position="15"/>
        <end position="33"/>
    </location>
</feature>
<feature type="transmembrane region" description="Helical" evidence="1">
    <location>
        <begin position="278"/>
        <end position="298"/>
    </location>
</feature>
<feature type="transmembrane region" description="Helical" evidence="1">
    <location>
        <begin position="45"/>
        <end position="66"/>
    </location>
</feature>
<keyword evidence="3" id="KW-1185">Reference proteome</keyword>
<sequence>MINIFKYAFFDYKKLHILEIFMITLVFDILYITHQYIKENILKSVFLKVNLFLEFLIKILPIYLMIFYNRYMVQIFSIICIFLLLFIFIGKFLFKNDYIKNKVNISHTHINIFNSGMGKKQYTTNEYEYFGNLSDKNISKDIKKNNNFDFYISDISRFKLVVLVVICVFLSDFNKIKFYVTNYTTGQIKQKSFNFYNSYKFGKSMRFPLLKLMDFGVACFTINAGFIYSILSKKRLFKSFLISFLLGIIRLFMVVYEHNKTKRDVDFKYGINYNDMEFGMHLNLLLILSIITLLFILLHDKLQENHVICGFCGFCMVILHDLLLKFFLKEKINSINDLDRYEILFSEENYLIPSFFKNNDRNMVKMFFTKLCNLIYVNIEGVSFILPIFGTMLFFYSIGVEYFKSKRMIKKPSINNNVKMVFLHSI</sequence>
<proteinExistence type="predicted"/>
<dbReference type="STRING" id="646526.A0A1W0E931"/>
<dbReference type="Proteomes" id="UP000192758">
    <property type="component" value="Unassembled WGS sequence"/>
</dbReference>
<feature type="transmembrane region" description="Helical" evidence="1">
    <location>
        <begin position="72"/>
        <end position="94"/>
    </location>
</feature>
<keyword evidence="1" id="KW-0812">Transmembrane</keyword>
<keyword evidence="1" id="KW-1133">Transmembrane helix</keyword>
<dbReference type="AlphaFoldDB" id="A0A1W0E931"/>
<keyword evidence="1" id="KW-0472">Membrane</keyword>
<dbReference type="VEuPathDB" id="MicrosporidiaDB:EHP00_482"/>